<dbReference type="PANTHER" id="PTHR43567">
    <property type="entry name" value="FLAVOREDOXIN-RELATED-RELATED"/>
    <property type="match status" value="1"/>
</dbReference>
<organism evidence="5 6">
    <name type="scientific">Marinitoga aeolica</name>
    <dbReference type="NCBI Taxonomy" id="2809031"/>
    <lineage>
        <taxon>Bacteria</taxon>
        <taxon>Thermotogati</taxon>
        <taxon>Thermotogota</taxon>
        <taxon>Thermotogae</taxon>
        <taxon>Petrotogales</taxon>
        <taxon>Petrotogaceae</taxon>
        <taxon>Marinitoga</taxon>
    </lineage>
</organism>
<accession>A0ABY8PSH8</accession>
<evidence type="ECO:0000259" key="4">
    <source>
        <dbReference type="SMART" id="SM00903"/>
    </source>
</evidence>
<dbReference type="RefSeq" id="WP_281000136.1">
    <property type="nucleotide sequence ID" value="NZ_CP069362.1"/>
</dbReference>
<evidence type="ECO:0000313" key="6">
    <source>
        <dbReference type="Proteomes" id="UP001232493"/>
    </source>
</evidence>
<comment type="cofactor">
    <cofactor evidence="1">
        <name>FMN</name>
        <dbReference type="ChEBI" id="CHEBI:58210"/>
    </cofactor>
</comment>
<evidence type="ECO:0000313" key="5">
    <source>
        <dbReference type="EMBL" id="WGS65575.1"/>
    </source>
</evidence>
<dbReference type="Proteomes" id="UP001232493">
    <property type="component" value="Chromosome"/>
</dbReference>
<name>A0ABY8PSH8_9BACT</name>
<dbReference type="SMART" id="SM00903">
    <property type="entry name" value="Flavin_Reduct"/>
    <property type="match status" value="1"/>
</dbReference>
<feature type="domain" description="Flavin reductase like" evidence="4">
    <location>
        <begin position="4"/>
        <end position="147"/>
    </location>
</feature>
<dbReference type="SUPFAM" id="SSF50475">
    <property type="entry name" value="FMN-binding split barrel"/>
    <property type="match status" value="1"/>
</dbReference>
<sequence length="149" mass="16695">MDALGKIYNVASIVTINSNNKLNGITVAWITRVSIKPPMIAISIGKQRYSYELLESADKFGVCILSKEQKNLAKIFGSKSGRNINKFENVDFELTKSGIPKIKNIVAFFECKIVNKAEAGDHIVYIGKVVNQELLKFDQPLLYGEHQLF</sequence>
<keyword evidence="2" id="KW-0285">Flavoprotein</keyword>
<dbReference type="InterPro" id="IPR012349">
    <property type="entry name" value="Split_barrel_FMN-bd"/>
</dbReference>
<dbReference type="InterPro" id="IPR002563">
    <property type="entry name" value="Flavin_Rdtase-like_dom"/>
</dbReference>
<gene>
    <name evidence="5" type="ORF">JRV97_03190</name>
</gene>
<comment type="similarity">
    <text evidence="3">Belongs to the flavoredoxin family.</text>
</comment>
<dbReference type="EMBL" id="CP069362">
    <property type="protein sequence ID" value="WGS65575.1"/>
    <property type="molecule type" value="Genomic_DNA"/>
</dbReference>
<evidence type="ECO:0000256" key="3">
    <source>
        <dbReference type="ARBA" id="ARBA00038054"/>
    </source>
</evidence>
<reference evidence="5 6" key="1">
    <citation type="submission" date="2021-02" db="EMBL/GenBank/DDBJ databases">
        <title>Characterization of Marinitoga sp. nov. str. BP5-C20A.</title>
        <authorList>
            <person name="Erauso G."/>
            <person name="Postec A."/>
        </authorList>
    </citation>
    <scope>NUCLEOTIDE SEQUENCE [LARGE SCALE GENOMIC DNA]</scope>
    <source>
        <strain evidence="5 6">BP5-C20A</strain>
    </source>
</reference>
<protein>
    <submittedName>
        <fullName evidence="5">Flavin reductase</fullName>
    </submittedName>
</protein>
<dbReference type="PANTHER" id="PTHR43567:SF1">
    <property type="entry name" value="FLAVOREDOXIN"/>
    <property type="match status" value="1"/>
</dbReference>
<keyword evidence="6" id="KW-1185">Reference proteome</keyword>
<evidence type="ECO:0000256" key="1">
    <source>
        <dbReference type="ARBA" id="ARBA00001917"/>
    </source>
</evidence>
<proteinExistence type="inferred from homology"/>
<evidence type="ECO:0000256" key="2">
    <source>
        <dbReference type="ARBA" id="ARBA00022630"/>
    </source>
</evidence>
<dbReference type="InterPro" id="IPR052174">
    <property type="entry name" value="Flavoredoxin"/>
</dbReference>
<dbReference type="Pfam" id="PF01613">
    <property type="entry name" value="Flavin_Reduct"/>
    <property type="match status" value="1"/>
</dbReference>
<dbReference type="Gene3D" id="2.30.110.10">
    <property type="entry name" value="Electron Transport, Fmn-binding Protein, Chain A"/>
    <property type="match status" value="1"/>
</dbReference>